<sequence>MANNYENPEAQAATATAMQTITVGLVNQVLAENPKLAPLAGPVTETTQVVEMATALATAIRRAIHAHKHAEGMAFAIANECVAEAKHQVRAALRAAAEAAPKVVLEEDTEAESLDLLEAVLEDVFADEALNLVEKKD</sequence>
<protein>
    <submittedName>
        <fullName evidence="2">Uncharacterized protein</fullName>
    </submittedName>
</protein>
<keyword evidence="1" id="KW-1185">Reference proteome</keyword>
<dbReference type="RefSeq" id="XP_030977392.1">
    <property type="nucleotide sequence ID" value="XM_031132173.1"/>
</dbReference>
<organism evidence="1 2">
    <name type="scientific">Pyricularia grisea</name>
    <name type="common">Crabgrass-specific blast fungus</name>
    <name type="synonym">Magnaporthe grisea</name>
    <dbReference type="NCBI Taxonomy" id="148305"/>
    <lineage>
        <taxon>Eukaryota</taxon>
        <taxon>Fungi</taxon>
        <taxon>Dikarya</taxon>
        <taxon>Ascomycota</taxon>
        <taxon>Pezizomycotina</taxon>
        <taxon>Sordariomycetes</taxon>
        <taxon>Sordariomycetidae</taxon>
        <taxon>Magnaporthales</taxon>
        <taxon>Pyriculariaceae</taxon>
        <taxon>Pyricularia</taxon>
    </lineage>
</organism>
<dbReference type="AlphaFoldDB" id="A0A6P8AR75"/>
<name>A0A6P8AR75_PYRGI</name>
<dbReference type="Proteomes" id="UP000515153">
    <property type="component" value="Unplaced"/>
</dbReference>
<gene>
    <name evidence="2" type="ORF">PgNI_12218</name>
</gene>
<accession>A0A6P8AR75</accession>
<evidence type="ECO:0000313" key="1">
    <source>
        <dbReference type="Proteomes" id="UP000515153"/>
    </source>
</evidence>
<evidence type="ECO:0000313" key="2">
    <source>
        <dbReference type="RefSeq" id="XP_030977392.1"/>
    </source>
</evidence>
<reference evidence="2" key="1">
    <citation type="journal article" date="2019" name="Mol. Biol. Evol.">
        <title>Blast fungal genomes show frequent chromosomal changes, gene gains and losses, and effector gene turnover.</title>
        <authorList>
            <person name="Gomez Luciano L.B."/>
            <person name="Jason Tsai I."/>
            <person name="Chuma I."/>
            <person name="Tosa Y."/>
            <person name="Chen Y.H."/>
            <person name="Li J.Y."/>
            <person name="Li M.Y."/>
            <person name="Jade Lu M.Y."/>
            <person name="Nakayashiki H."/>
            <person name="Li W.H."/>
        </authorList>
    </citation>
    <scope>NUCLEOTIDE SEQUENCE</scope>
    <source>
        <strain evidence="2">NI907</strain>
    </source>
</reference>
<reference evidence="2" key="3">
    <citation type="submission" date="2025-08" db="UniProtKB">
        <authorList>
            <consortium name="RefSeq"/>
        </authorList>
    </citation>
    <scope>IDENTIFICATION</scope>
    <source>
        <strain evidence="2">NI907</strain>
    </source>
</reference>
<dbReference type="GeneID" id="41967078"/>
<proteinExistence type="predicted"/>
<dbReference type="KEGG" id="pgri:PgNI_12218"/>
<reference evidence="2" key="2">
    <citation type="submission" date="2019-10" db="EMBL/GenBank/DDBJ databases">
        <authorList>
            <consortium name="NCBI Genome Project"/>
        </authorList>
    </citation>
    <scope>NUCLEOTIDE SEQUENCE</scope>
    <source>
        <strain evidence="2">NI907</strain>
    </source>
</reference>